<comment type="caution">
    <text evidence="1">The sequence shown here is derived from an EMBL/GenBank/DDBJ whole genome shotgun (WGS) entry which is preliminary data.</text>
</comment>
<sequence length="90" mass="9624">MAAFQQIITVTLGDGLAVGRTGGFAARAVFAEKGLDVPRFSMLTHPLDKPRDAGFFSFCYTLKSIASLASSTPVSLIEDPSIYFPSSIHI</sequence>
<name>A0A8S1CMX0_9INSE</name>
<evidence type="ECO:0000313" key="1">
    <source>
        <dbReference type="EMBL" id="CAB3369521.1"/>
    </source>
</evidence>
<gene>
    <name evidence="1" type="ORF">CLODIP_2_CD02650</name>
</gene>
<protein>
    <submittedName>
        <fullName evidence="1">Uncharacterized protein</fullName>
    </submittedName>
</protein>
<dbReference type="EMBL" id="CADEPI010000046">
    <property type="protein sequence ID" value="CAB3369521.1"/>
    <property type="molecule type" value="Genomic_DNA"/>
</dbReference>
<dbReference type="AlphaFoldDB" id="A0A8S1CMX0"/>
<dbReference type="Proteomes" id="UP000494165">
    <property type="component" value="Unassembled WGS sequence"/>
</dbReference>
<organism evidence="1 2">
    <name type="scientific">Cloeon dipterum</name>
    <dbReference type="NCBI Taxonomy" id="197152"/>
    <lineage>
        <taxon>Eukaryota</taxon>
        <taxon>Metazoa</taxon>
        <taxon>Ecdysozoa</taxon>
        <taxon>Arthropoda</taxon>
        <taxon>Hexapoda</taxon>
        <taxon>Insecta</taxon>
        <taxon>Pterygota</taxon>
        <taxon>Palaeoptera</taxon>
        <taxon>Ephemeroptera</taxon>
        <taxon>Pisciforma</taxon>
        <taxon>Baetidae</taxon>
        <taxon>Cloeon</taxon>
    </lineage>
</organism>
<proteinExistence type="predicted"/>
<evidence type="ECO:0000313" key="2">
    <source>
        <dbReference type="Proteomes" id="UP000494165"/>
    </source>
</evidence>
<reference evidence="1 2" key="1">
    <citation type="submission" date="2020-04" db="EMBL/GenBank/DDBJ databases">
        <authorList>
            <person name="Alioto T."/>
            <person name="Alioto T."/>
            <person name="Gomez Garrido J."/>
        </authorList>
    </citation>
    <scope>NUCLEOTIDE SEQUENCE [LARGE SCALE GENOMIC DNA]</scope>
</reference>
<accession>A0A8S1CMX0</accession>
<keyword evidence="2" id="KW-1185">Reference proteome</keyword>